<dbReference type="PANTHER" id="PTHR36932">
    <property type="entry name" value="CAPSULAR POLYSACCHARIDE BIOSYNTHESIS PROTEIN"/>
    <property type="match status" value="1"/>
</dbReference>
<dbReference type="EMBL" id="CP036434">
    <property type="protein sequence ID" value="QDV09181.1"/>
    <property type="molecule type" value="Genomic_DNA"/>
</dbReference>
<dbReference type="SUPFAM" id="SSF56801">
    <property type="entry name" value="Acetyl-CoA synthetase-like"/>
    <property type="match status" value="1"/>
</dbReference>
<dbReference type="Proteomes" id="UP000320390">
    <property type="component" value="Chromosome"/>
</dbReference>
<dbReference type="EC" id="6.2.1.30" evidence="1"/>
<dbReference type="OrthoDB" id="580775at2"/>
<dbReference type="Gene3D" id="3.40.50.12780">
    <property type="entry name" value="N-terminal domain of ligase-like"/>
    <property type="match status" value="1"/>
</dbReference>
<dbReference type="PANTHER" id="PTHR36932:SF1">
    <property type="entry name" value="CAPSULAR POLYSACCHARIDE BIOSYNTHESIS PROTEIN"/>
    <property type="match status" value="1"/>
</dbReference>
<dbReference type="InterPro" id="IPR042099">
    <property type="entry name" value="ANL_N_sf"/>
</dbReference>
<sequence>MPIHFQLADYAAPGALLSIDRAMARLERADPVEMRAYQAGRLREVLGRAQAASAHWRRVFEEANFDPRGLEDPAHLRSLPILTKDELRRAGDEMLDPNARDLRWASTSGTSGQPVRVAMDRRARALEFCYYRRAWSWGGYRLGAAFAELGSYHFLRAGGEPERLVEWQPFLRRLLVNSSRVAPERMPEIRQALLRHRPRFIKGLPTALQHLVRCGEISGVGVPSMRAAFSGGEIVTSRARGRIEVGFACPLLDSYGHMERTVAASQCTEGRYHVHGAYGVFETTDFERRADGTLIANVYGTGLHNLAQPLVRYETEDRVVLDAQNTRCPCGRTLRTLRSIEGRCSHVITAPDGRSLPGLPMVFDDIDGIEVLQLVQVAPDAVVLHVVPGARWSSAALGELENAAARGLGSNMRFEVRVVEPDGLLRRATGKVLPVSALDGLTDQDSSSS</sequence>
<keyword evidence="2" id="KW-1185">Reference proteome</keyword>
<organism evidence="1 2">
    <name type="scientific">Saltatorellus ferox</name>
    <dbReference type="NCBI Taxonomy" id="2528018"/>
    <lineage>
        <taxon>Bacteria</taxon>
        <taxon>Pseudomonadati</taxon>
        <taxon>Planctomycetota</taxon>
        <taxon>Planctomycetia</taxon>
        <taxon>Planctomycetia incertae sedis</taxon>
        <taxon>Saltatorellus</taxon>
    </lineage>
</organism>
<dbReference type="InterPro" id="IPR053158">
    <property type="entry name" value="CapK_Type1_Caps_Biosynth"/>
</dbReference>
<evidence type="ECO:0000313" key="2">
    <source>
        <dbReference type="Proteomes" id="UP000320390"/>
    </source>
</evidence>
<reference evidence="1 2" key="1">
    <citation type="submission" date="2019-02" db="EMBL/GenBank/DDBJ databases">
        <title>Deep-cultivation of Planctomycetes and their phenomic and genomic characterization uncovers novel biology.</title>
        <authorList>
            <person name="Wiegand S."/>
            <person name="Jogler M."/>
            <person name="Boedeker C."/>
            <person name="Pinto D."/>
            <person name="Vollmers J."/>
            <person name="Rivas-Marin E."/>
            <person name="Kohn T."/>
            <person name="Peeters S.H."/>
            <person name="Heuer A."/>
            <person name="Rast P."/>
            <person name="Oberbeckmann S."/>
            <person name="Bunk B."/>
            <person name="Jeske O."/>
            <person name="Meyerdierks A."/>
            <person name="Storesund J.E."/>
            <person name="Kallscheuer N."/>
            <person name="Luecker S."/>
            <person name="Lage O.M."/>
            <person name="Pohl T."/>
            <person name="Merkel B.J."/>
            <person name="Hornburger P."/>
            <person name="Mueller R.-W."/>
            <person name="Bruemmer F."/>
            <person name="Labrenz M."/>
            <person name="Spormann A.M."/>
            <person name="Op den Camp H."/>
            <person name="Overmann J."/>
            <person name="Amann R."/>
            <person name="Jetten M.S.M."/>
            <person name="Mascher T."/>
            <person name="Medema M.H."/>
            <person name="Devos D.P."/>
            <person name="Kaster A.-K."/>
            <person name="Ovreas L."/>
            <person name="Rohde M."/>
            <person name="Galperin M.Y."/>
            <person name="Jogler C."/>
        </authorList>
    </citation>
    <scope>NUCLEOTIDE SEQUENCE [LARGE SCALE GENOMIC DNA]</scope>
    <source>
        <strain evidence="1 2">Poly30</strain>
    </source>
</reference>
<dbReference type="AlphaFoldDB" id="A0A518EYL1"/>
<dbReference type="RefSeq" id="WP_145203128.1">
    <property type="nucleotide sequence ID" value="NZ_CP036434.1"/>
</dbReference>
<protein>
    <submittedName>
        <fullName evidence="1">Phenylacetate-coenzyme A ligase</fullName>
        <ecNumber evidence="1">6.2.1.30</ecNumber>
    </submittedName>
</protein>
<keyword evidence="1" id="KW-0436">Ligase</keyword>
<dbReference type="GO" id="GO:0047475">
    <property type="term" value="F:phenylacetate-CoA ligase activity"/>
    <property type="evidence" value="ECO:0007669"/>
    <property type="project" value="UniProtKB-EC"/>
</dbReference>
<gene>
    <name evidence="1" type="ORF">Poly30_47380</name>
</gene>
<proteinExistence type="predicted"/>
<name>A0A518EYL1_9BACT</name>
<evidence type="ECO:0000313" key="1">
    <source>
        <dbReference type="EMBL" id="QDV09181.1"/>
    </source>
</evidence>
<accession>A0A518EYL1</accession>